<dbReference type="Proteomes" id="UP001168821">
    <property type="component" value="Unassembled WGS sequence"/>
</dbReference>
<comment type="caution">
    <text evidence="8">The sequence shown here is derived from an EMBL/GenBank/DDBJ whole genome shotgun (WGS) entry which is preliminary data.</text>
</comment>
<feature type="domain" description="Chitin-binding type-2" evidence="7">
    <location>
        <begin position="107"/>
        <end position="165"/>
    </location>
</feature>
<reference evidence="8" key="1">
    <citation type="journal article" date="2023" name="G3 (Bethesda)">
        <title>Whole genome assemblies of Zophobas morio and Tenebrio molitor.</title>
        <authorList>
            <person name="Kaur S."/>
            <person name="Stinson S.A."/>
            <person name="diCenzo G.C."/>
        </authorList>
    </citation>
    <scope>NUCLEOTIDE SEQUENCE</scope>
    <source>
        <strain evidence="8">QUZm001</strain>
    </source>
</reference>
<feature type="domain" description="Chitin-binding type-2" evidence="7">
    <location>
        <begin position="170"/>
        <end position="236"/>
    </location>
</feature>
<evidence type="ECO:0000313" key="8">
    <source>
        <dbReference type="EMBL" id="KAJ3641314.1"/>
    </source>
</evidence>
<dbReference type="Gene3D" id="2.170.140.10">
    <property type="entry name" value="Chitin binding domain"/>
    <property type="match status" value="3"/>
</dbReference>
<keyword evidence="3" id="KW-0677">Repeat</keyword>
<dbReference type="GO" id="GO:0005576">
    <property type="term" value="C:extracellular region"/>
    <property type="evidence" value="ECO:0007669"/>
    <property type="project" value="InterPro"/>
</dbReference>
<feature type="domain" description="Chitin-binding type-2" evidence="7">
    <location>
        <begin position="39"/>
        <end position="97"/>
    </location>
</feature>
<evidence type="ECO:0000256" key="4">
    <source>
        <dbReference type="ARBA" id="ARBA00023157"/>
    </source>
</evidence>
<dbReference type="EMBL" id="JALNTZ010000009">
    <property type="protein sequence ID" value="KAJ3641314.1"/>
    <property type="molecule type" value="Genomic_DNA"/>
</dbReference>
<dbReference type="PROSITE" id="PS50940">
    <property type="entry name" value="CHIT_BIND_II"/>
    <property type="match status" value="3"/>
</dbReference>
<evidence type="ECO:0000256" key="1">
    <source>
        <dbReference type="ARBA" id="ARBA00022669"/>
    </source>
</evidence>
<dbReference type="PANTHER" id="PTHR23301">
    <property type="entry name" value="CHITIN BINDING PERITROPHIN-A"/>
    <property type="match status" value="1"/>
</dbReference>
<keyword evidence="2 6" id="KW-0732">Signal</keyword>
<proteinExistence type="predicted"/>
<evidence type="ECO:0000259" key="7">
    <source>
        <dbReference type="PROSITE" id="PS50940"/>
    </source>
</evidence>
<dbReference type="InterPro" id="IPR051940">
    <property type="entry name" value="Chitin_bind-dev_reg"/>
</dbReference>
<evidence type="ECO:0000256" key="5">
    <source>
        <dbReference type="ARBA" id="ARBA00023180"/>
    </source>
</evidence>
<keyword evidence="4" id="KW-1015">Disulfide bond</keyword>
<keyword evidence="5" id="KW-0325">Glycoprotein</keyword>
<gene>
    <name evidence="8" type="ORF">Zmor_027826</name>
</gene>
<dbReference type="GO" id="GO:0008061">
    <property type="term" value="F:chitin binding"/>
    <property type="evidence" value="ECO:0007669"/>
    <property type="project" value="UniProtKB-KW"/>
</dbReference>
<organism evidence="8 9">
    <name type="scientific">Zophobas morio</name>
    <dbReference type="NCBI Taxonomy" id="2755281"/>
    <lineage>
        <taxon>Eukaryota</taxon>
        <taxon>Metazoa</taxon>
        <taxon>Ecdysozoa</taxon>
        <taxon>Arthropoda</taxon>
        <taxon>Hexapoda</taxon>
        <taxon>Insecta</taxon>
        <taxon>Pterygota</taxon>
        <taxon>Neoptera</taxon>
        <taxon>Endopterygota</taxon>
        <taxon>Coleoptera</taxon>
        <taxon>Polyphaga</taxon>
        <taxon>Cucujiformia</taxon>
        <taxon>Tenebrionidae</taxon>
        <taxon>Zophobas</taxon>
    </lineage>
</organism>
<feature type="chain" id="PRO_5041284293" description="Chitin-binding type-2 domain-containing protein" evidence="6">
    <location>
        <begin position="20"/>
        <end position="263"/>
    </location>
</feature>
<name>A0AA38HQ00_9CUCU</name>
<dbReference type="Pfam" id="PF01607">
    <property type="entry name" value="CBM_14"/>
    <property type="match status" value="3"/>
</dbReference>
<dbReference type="AlphaFoldDB" id="A0AA38HQ00"/>
<dbReference type="InterPro" id="IPR036508">
    <property type="entry name" value="Chitin-bd_dom_sf"/>
</dbReference>
<dbReference type="InterPro" id="IPR002557">
    <property type="entry name" value="Chitin-bd_dom"/>
</dbReference>
<sequence length="263" mass="29214">MKQSQVLAIAGLFIVQAFGVDVYRRQTNFNQNYNVPQRSGSCPEKDGRYPTGTCDGYIECKDGVPEEKVCPDGLLFNPATGPQAFPCQYPIDVDCTGREQTQPAQPTDDCPHQYGYFRLGDATTCGQFKNCVEGRGFVFDCPEGLAFNGDSYRCDWPDQVPTCDAEGFLGFTCPPDARAFGLGQEEFRFFRSPNDCQRYFVCVNNRPRMYNCGEGQAFNDLINSCDGVENVTGCAVPQYSTKNDFGKGSSNAIQGNSFRNYRI</sequence>
<dbReference type="SUPFAM" id="SSF57625">
    <property type="entry name" value="Invertebrate chitin-binding proteins"/>
    <property type="match status" value="3"/>
</dbReference>
<evidence type="ECO:0000256" key="3">
    <source>
        <dbReference type="ARBA" id="ARBA00022737"/>
    </source>
</evidence>
<evidence type="ECO:0000313" key="9">
    <source>
        <dbReference type="Proteomes" id="UP001168821"/>
    </source>
</evidence>
<keyword evidence="9" id="KW-1185">Reference proteome</keyword>
<dbReference type="PANTHER" id="PTHR23301:SF0">
    <property type="entry name" value="CHITIN-BINDING TYPE-2 DOMAIN-CONTAINING PROTEIN-RELATED"/>
    <property type="match status" value="1"/>
</dbReference>
<keyword evidence="1" id="KW-0147">Chitin-binding</keyword>
<feature type="signal peptide" evidence="6">
    <location>
        <begin position="1"/>
        <end position="19"/>
    </location>
</feature>
<protein>
    <recommendedName>
        <fullName evidence="7">Chitin-binding type-2 domain-containing protein</fullName>
    </recommendedName>
</protein>
<evidence type="ECO:0000256" key="6">
    <source>
        <dbReference type="SAM" id="SignalP"/>
    </source>
</evidence>
<accession>A0AA38HQ00</accession>
<dbReference type="SMART" id="SM00494">
    <property type="entry name" value="ChtBD2"/>
    <property type="match status" value="3"/>
</dbReference>
<evidence type="ECO:0000256" key="2">
    <source>
        <dbReference type="ARBA" id="ARBA00022729"/>
    </source>
</evidence>